<dbReference type="InterPro" id="IPR021245">
    <property type="entry name" value="DUF2790"/>
</dbReference>
<evidence type="ECO:0008006" key="4">
    <source>
        <dbReference type="Google" id="ProtNLM"/>
    </source>
</evidence>
<organism evidence="2 3">
    <name type="scientific">Pseudomonas fluvialis</name>
    <dbReference type="NCBI Taxonomy" id="1793966"/>
    <lineage>
        <taxon>Bacteria</taxon>
        <taxon>Pseudomonadati</taxon>
        <taxon>Pseudomonadota</taxon>
        <taxon>Gammaproteobacteria</taxon>
        <taxon>Pseudomonadales</taxon>
        <taxon>Pseudomonadaceae</taxon>
        <taxon>Pseudomonas</taxon>
    </lineage>
</organism>
<evidence type="ECO:0000313" key="2">
    <source>
        <dbReference type="EMBL" id="GGH93362.1"/>
    </source>
</evidence>
<feature type="chain" id="PRO_5046148030" description="DUF2790 domain-containing protein" evidence="1">
    <location>
        <begin position="22"/>
        <end position="108"/>
    </location>
</feature>
<sequence length="108" mass="11736">MKTLKAILAISMFTVSSFAMSAGFDRDPGRLIEENQRAMEAYAAELGKPAPKVEKYRYGMELDVVKVISVTRKAKVCGVVPARMTFLDSKGALQTVEYQTVGGGCPRG</sequence>
<dbReference type="Proteomes" id="UP000655550">
    <property type="component" value="Unassembled WGS sequence"/>
</dbReference>
<gene>
    <name evidence="2" type="ORF">GCM10007363_17790</name>
</gene>
<feature type="signal peptide" evidence="1">
    <location>
        <begin position="1"/>
        <end position="21"/>
    </location>
</feature>
<protein>
    <recommendedName>
        <fullName evidence="4">DUF2790 domain-containing protein</fullName>
    </recommendedName>
</protein>
<name>A0ABQ2AL61_9PSED</name>
<dbReference type="NCBIfam" id="NF041599">
    <property type="entry name" value="reg_PtrA_PA2808"/>
    <property type="match status" value="1"/>
</dbReference>
<evidence type="ECO:0000256" key="1">
    <source>
        <dbReference type="SAM" id="SignalP"/>
    </source>
</evidence>
<keyword evidence="3" id="KW-1185">Reference proteome</keyword>
<dbReference type="Pfam" id="PF10976">
    <property type="entry name" value="DUF2790"/>
    <property type="match status" value="1"/>
</dbReference>
<reference evidence="3" key="1">
    <citation type="journal article" date="2019" name="Int. J. Syst. Evol. Microbiol.">
        <title>The Global Catalogue of Microorganisms (GCM) 10K type strain sequencing project: providing services to taxonomists for standard genome sequencing and annotation.</title>
        <authorList>
            <consortium name="The Broad Institute Genomics Platform"/>
            <consortium name="The Broad Institute Genome Sequencing Center for Infectious Disease"/>
            <person name="Wu L."/>
            <person name="Ma J."/>
        </authorList>
    </citation>
    <scope>NUCLEOTIDE SEQUENCE [LARGE SCALE GENOMIC DNA]</scope>
    <source>
        <strain evidence="3">CCM 8778</strain>
    </source>
</reference>
<accession>A0ABQ2AL61</accession>
<keyword evidence="1" id="KW-0732">Signal</keyword>
<proteinExistence type="predicted"/>
<comment type="caution">
    <text evidence="2">The sequence shown here is derived from an EMBL/GenBank/DDBJ whole genome shotgun (WGS) entry which is preliminary data.</text>
</comment>
<dbReference type="Gene3D" id="2.30.140.50">
    <property type="entry name" value="Protein of unknown function DUF2790"/>
    <property type="match status" value="1"/>
</dbReference>
<evidence type="ECO:0000313" key="3">
    <source>
        <dbReference type="Proteomes" id="UP000655550"/>
    </source>
</evidence>
<dbReference type="EMBL" id="BMDE01000005">
    <property type="protein sequence ID" value="GGH93362.1"/>
    <property type="molecule type" value="Genomic_DNA"/>
</dbReference>
<dbReference type="RefSeq" id="WP_093987138.1">
    <property type="nucleotide sequence ID" value="NZ_BMDE01000005.1"/>
</dbReference>